<feature type="domain" description="TmcB/TmcC TPR repeats" evidence="6">
    <location>
        <begin position="113"/>
        <end position="224"/>
    </location>
</feature>
<dbReference type="Pfam" id="PF25474">
    <property type="entry name" value="TPR_TmcB"/>
    <property type="match status" value="1"/>
</dbReference>
<evidence type="ECO:0000256" key="3">
    <source>
        <dbReference type="ARBA" id="ARBA00023004"/>
    </source>
</evidence>
<keyword evidence="5" id="KW-0812">Transmembrane</keyword>
<dbReference type="CDD" id="cd12107">
    <property type="entry name" value="Hemerythrin"/>
    <property type="match status" value="1"/>
</dbReference>
<keyword evidence="2" id="KW-0479">Metal-binding</keyword>
<evidence type="ECO:0000256" key="4">
    <source>
        <dbReference type="SAM" id="MobiDB-lite"/>
    </source>
</evidence>
<feature type="region of interest" description="Disordered" evidence="4">
    <location>
        <begin position="700"/>
        <end position="777"/>
    </location>
</feature>
<feature type="compositionally biased region" description="Low complexity" evidence="4">
    <location>
        <begin position="606"/>
        <end position="616"/>
    </location>
</feature>
<feature type="transmembrane region" description="Helical" evidence="5">
    <location>
        <begin position="552"/>
        <end position="576"/>
    </location>
</feature>
<dbReference type="Gene3D" id="1.20.120.50">
    <property type="entry name" value="Hemerythrin-like"/>
    <property type="match status" value="1"/>
</dbReference>
<keyword evidence="3" id="KW-0408">Iron</keyword>
<evidence type="ECO:0000256" key="2">
    <source>
        <dbReference type="ARBA" id="ARBA00022723"/>
    </source>
</evidence>
<protein>
    <recommendedName>
        <fullName evidence="6">TmcB/TmcC TPR repeats domain-containing protein</fullName>
    </recommendedName>
</protein>
<keyword evidence="5" id="KW-0472">Membrane</keyword>
<feature type="transmembrane region" description="Helical" evidence="5">
    <location>
        <begin position="517"/>
        <end position="540"/>
    </location>
</feature>
<evidence type="ECO:0000313" key="8">
    <source>
        <dbReference type="Proteomes" id="UP001141327"/>
    </source>
</evidence>
<reference evidence="7" key="1">
    <citation type="journal article" date="2022" name="bioRxiv">
        <title>Genomics of Preaxostyla Flagellates Illuminates Evolutionary Transitions and the Path Towards Mitochondrial Loss.</title>
        <authorList>
            <person name="Novak L.V.F."/>
            <person name="Treitli S.C."/>
            <person name="Pyrih J."/>
            <person name="Halakuc P."/>
            <person name="Pipaliya S.V."/>
            <person name="Vacek V."/>
            <person name="Brzon O."/>
            <person name="Soukal P."/>
            <person name="Eme L."/>
            <person name="Dacks J.B."/>
            <person name="Karnkowska A."/>
            <person name="Elias M."/>
            <person name="Hampl V."/>
        </authorList>
    </citation>
    <scope>NUCLEOTIDE SEQUENCE</scope>
    <source>
        <strain evidence="7">RCP-MX</strain>
    </source>
</reference>
<keyword evidence="8" id="KW-1185">Reference proteome</keyword>
<feature type="region of interest" description="Disordered" evidence="4">
    <location>
        <begin position="224"/>
        <end position="277"/>
    </location>
</feature>
<evidence type="ECO:0000259" key="6">
    <source>
        <dbReference type="Pfam" id="PF25474"/>
    </source>
</evidence>
<dbReference type="Proteomes" id="UP001141327">
    <property type="component" value="Unassembled WGS sequence"/>
</dbReference>
<feature type="compositionally biased region" description="Gly residues" evidence="4">
    <location>
        <begin position="264"/>
        <end position="274"/>
    </location>
</feature>
<feature type="transmembrane region" description="Helical" evidence="5">
    <location>
        <begin position="333"/>
        <end position="351"/>
    </location>
</feature>
<evidence type="ECO:0000256" key="1">
    <source>
        <dbReference type="ARBA" id="ARBA00010587"/>
    </source>
</evidence>
<name>A0ABQ8UGF5_9EUKA</name>
<dbReference type="InterPro" id="IPR057352">
    <property type="entry name" value="TPR_TmcB/C"/>
</dbReference>
<comment type="caution">
    <text evidence="7">The sequence shown here is derived from an EMBL/GenBank/DDBJ whole genome shotgun (WGS) entry which is preliminary data.</text>
</comment>
<proteinExistence type="inferred from homology"/>
<accession>A0ABQ8UGF5</accession>
<feature type="compositionally biased region" description="Low complexity" evidence="4">
    <location>
        <begin position="759"/>
        <end position="772"/>
    </location>
</feature>
<dbReference type="PANTHER" id="PTHR31600:SF2">
    <property type="entry name" value="GAMETE ENRICHED GENE 10 PROTEIN-RELATED"/>
    <property type="match status" value="1"/>
</dbReference>
<sequence length="1214" mass="130091">MLLCISPLQEAGTDPRLVSYAEAIYNKGLARFPKSHGLLLNYAEFLLVCLPASHAPLLVVMMNAEFLLAVQHNSLASINAVRRASGLANAALDTRFTVYAAERDYESQSTGTEGGLRSHVMSMLALRRSMRQAQSAHKRAKAHVKRVWSYLLRPSSDMRQLPPLLDSAVSHANAALEAYSSLLQSFPTSVPLLRGYGSLLQDLYGDIELADNLFAQADQLEEDGKAAGVGDDTGSVQSSHTGPAKGTRAALDAGSHKAPSMAGTGTGGKGGPAAGGSRLSSMDNGTFSIARQSVVSFLVNRHAAAEESEEAEGAGGAVQSLAQGGVAASRTGWLLFLVHVLALGLCIYFTILQYQAITASYDTGVTVQAIGNCSILAERIAYEGRQVLELMMQNSDPPLEELVVPSPLWNMTNRVLLAGEALARYEWLRQRLYVHGQTLFDTIYANGAKNEMANPWMTSKNPVLMATITEGTITAITQDTMNLWLFSLDYAGKARLIGQTNATDLNRDASVNALLHLVLNGPLVLGPALANMSLFTASAASAASDTMMLAPAFTGGLAGLYLVLAGVVAFMALACLNKERKAVLAIFLTLPRDGPTGPEPDDDRSSAVSSPTLSPSNRPEGSPPPICVSVAASDGADRLESRPTTTRRSVLPPVLPPHVPLTPDSVVVGPMPGEAPQDLGPALEPLHNGPLSQLLAITLDTTPRPPTTMPTPRGLRKRGAAGQEPDAGTATAGVDTLSDDVDAALLPESNNGDEDQEAEAGAAEQATGETQGNGTDAATAARLRQLKQTHVLSRSITVRVIVALVLVAGFLVAAGLVGFQMAASISSFQTQVAASGIRLSRLAVTVNLVQQLVFNKTLPYSPSERLTTPEQRARVTHWLVEDPKYAIVKTDRAMLRGIVAEAMANFTIVHRALTDGGVFEGIVVPLGLRSLAARDQQWFELRSCWMNDRALCLPGRLKNWPQNSTLSNLLSSFTQAEGHMIQYDDAARDLLNQDFEFIDSAFHWDLHDGLERITSLYHEALNLAVSANLSLEMILFGVAMASMLVAFLFLFRVNLIKGELTKTALMKALLPKAAFLSLNKTSWDQVQPMNVKEIDDLHATLLDTINQARAAIAQMKPHQLVLEAFEGLHDALLGSFDVEEVLMAKYNAPQAAAHRADHNKYRQGVRAALEALRAGQPEGLAQARAVVADSSLPLSHGPKFDVPLGRYLNRRGLY</sequence>
<dbReference type="PANTHER" id="PTHR31600">
    <property type="entry name" value="TINY MACROCYSTS PROTEIN B-RELATED"/>
    <property type="match status" value="1"/>
</dbReference>
<dbReference type="InterPro" id="IPR012827">
    <property type="entry name" value="Hemerythrin_metal-bd"/>
</dbReference>
<dbReference type="SUPFAM" id="SSF47188">
    <property type="entry name" value="Hemerythrin-like"/>
    <property type="match status" value="1"/>
</dbReference>
<dbReference type="InterPro" id="IPR035938">
    <property type="entry name" value="Hemerythrin-like_sf"/>
</dbReference>
<feature type="transmembrane region" description="Helical" evidence="5">
    <location>
        <begin position="1033"/>
        <end position="1053"/>
    </location>
</feature>
<evidence type="ECO:0000256" key="5">
    <source>
        <dbReference type="SAM" id="Phobius"/>
    </source>
</evidence>
<evidence type="ECO:0000313" key="7">
    <source>
        <dbReference type="EMBL" id="KAJ4456485.1"/>
    </source>
</evidence>
<feature type="transmembrane region" description="Helical" evidence="5">
    <location>
        <begin position="796"/>
        <end position="819"/>
    </location>
</feature>
<gene>
    <name evidence="7" type="ORF">PAPYR_8313</name>
</gene>
<dbReference type="EMBL" id="JAPMOS010000069">
    <property type="protein sequence ID" value="KAJ4456485.1"/>
    <property type="molecule type" value="Genomic_DNA"/>
</dbReference>
<dbReference type="InterPro" id="IPR052994">
    <property type="entry name" value="Tiny_macrocysts_regulators"/>
</dbReference>
<feature type="region of interest" description="Disordered" evidence="4">
    <location>
        <begin position="591"/>
        <end position="658"/>
    </location>
</feature>
<keyword evidence="5" id="KW-1133">Transmembrane helix</keyword>
<comment type="similarity">
    <text evidence="1">Belongs to the hemerythrin family.</text>
</comment>
<organism evidence="7 8">
    <name type="scientific">Paratrimastix pyriformis</name>
    <dbReference type="NCBI Taxonomy" id="342808"/>
    <lineage>
        <taxon>Eukaryota</taxon>
        <taxon>Metamonada</taxon>
        <taxon>Preaxostyla</taxon>
        <taxon>Paratrimastigidae</taxon>
        <taxon>Paratrimastix</taxon>
    </lineage>
</organism>